<reference evidence="1" key="1">
    <citation type="submission" date="2022-11" db="EMBL/GenBank/DDBJ databases">
        <title>Genomic repertoires linked with pathogenic potency of arthritogenic Prevotella copri isolated from the gut of rheumatoid arthritis patients.</title>
        <authorList>
            <person name="Nii T."/>
            <person name="Maeda Y."/>
            <person name="Motooka D."/>
            <person name="Naito M."/>
            <person name="Matsumoto Y."/>
            <person name="Ogawa T."/>
            <person name="Oguro-Igashira E."/>
            <person name="Kishikawa T."/>
            <person name="Yamashita M."/>
            <person name="Koizumi S."/>
            <person name="Kurakawa T."/>
            <person name="Okumura R."/>
            <person name="Kayama H."/>
            <person name="Murakami M."/>
            <person name="Sakaguchi T."/>
            <person name="Das B."/>
            <person name="Nakamura S."/>
            <person name="Okada Y."/>
            <person name="Kumanogoh A."/>
            <person name="Takeda K."/>
        </authorList>
    </citation>
    <scope>NUCLEOTIDE SEQUENCE</scope>
    <source>
        <strain evidence="1">H105_2-2</strain>
    </source>
</reference>
<dbReference type="AlphaFoldDB" id="A0AAW5UG02"/>
<gene>
    <name evidence="1" type="ORF">ONT01_14115</name>
</gene>
<evidence type="ECO:0000313" key="2">
    <source>
        <dbReference type="Proteomes" id="UP001208620"/>
    </source>
</evidence>
<dbReference type="EMBL" id="JAPDVD010000002">
    <property type="protein sequence ID" value="MCW4138881.1"/>
    <property type="molecule type" value="Genomic_DNA"/>
</dbReference>
<evidence type="ECO:0000313" key="1">
    <source>
        <dbReference type="EMBL" id="MCW4138881.1"/>
    </source>
</evidence>
<dbReference type="RefSeq" id="WP_264949584.1">
    <property type="nucleotide sequence ID" value="NZ_DAWEAY010000018.1"/>
</dbReference>
<accession>A0AAW5UG02</accession>
<dbReference type="Proteomes" id="UP001208620">
    <property type="component" value="Unassembled WGS sequence"/>
</dbReference>
<protein>
    <submittedName>
        <fullName evidence="1">Uncharacterized protein</fullName>
    </submittedName>
</protein>
<proteinExistence type="predicted"/>
<comment type="caution">
    <text evidence="1">The sequence shown here is derived from an EMBL/GenBank/DDBJ whole genome shotgun (WGS) entry which is preliminary data.</text>
</comment>
<organism evidence="1 2">
    <name type="scientific">Segatella copri</name>
    <dbReference type="NCBI Taxonomy" id="165179"/>
    <lineage>
        <taxon>Bacteria</taxon>
        <taxon>Pseudomonadati</taxon>
        <taxon>Bacteroidota</taxon>
        <taxon>Bacteroidia</taxon>
        <taxon>Bacteroidales</taxon>
        <taxon>Prevotellaceae</taxon>
        <taxon>Segatella</taxon>
    </lineage>
</organism>
<name>A0AAW5UG02_9BACT</name>
<sequence>MSDLSIHVESYDVKHEAYVYFDASGRRSWTKAWFNGRDRGENAIEVTRQQAIKFINDEISHDDWLTRFYPKQMTVYHKAIEQARQQLLGF</sequence>